<dbReference type="InterPro" id="IPR022644">
    <property type="entry name" value="De-COase2_N"/>
</dbReference>
<dbReference type="GO" id="GO:0008792">
    <property type="term" value="F:arginine decarboxylase activity"/>
    <property type="evidence" value="ECO:0007669"/>
    <property type="project" value="UniProtKB-EC"/>
</dbReference>
<organism evidence="12 13">
    <name type="scientific">Candidatus Uhrbacteria bacterium RIFCSPLOWO2_02_FULL_48_12</name>
    <dbReference type="NCBI Taxonomy" id="1802407"/>
    <lineage>
        <taxon>Bacteria</taxon>
        <taxon>Candidatus Uhriibacteriota</taxon>
    </lineage>
</organism>
<dbReference type="InterPro" id="IPR029066">
    <property type="entry name" value="PLP-binding_barrel"/>
</dbReference>
<dbReference type="PANTHER" id="PTHR43295:SF9">
    <property type="entry name" value="BIOSYNTHETIC ARGININE DECARBOXYLASE"/>
    <property type="match status" value="1"/>
</dbReference>
<evidence type="ECO:0000259" key="11">
    <source>
        <dbReference type="Pfam" id="PF02784"/>
    </source>
</evidence>
<evidence type="ECO:0000256" key="5">
    <source>
        <dbReference type="ARBA" id="ARBA00022793"/>
    </source>
</evidence>
<keyword evidence="9" id="KW-0456">Lyase</keyword>
<comment type="caution">
    <text evidence="12">The sequence shown here is derived from an EMBL/GenBank/DDBJ whole genome shotgun (WGS) entry which is preliminary data.</text>
</comment>
<proteinExistence type="inferred from homology"/>
<feature type="active site" description="Proton donor" evidence="10">
    <location>
        <position position="380"/>
    </location>
</feature>
<dbReference type="PRINTS" id="PR01179">
    <property type="entry name" value="ODADCRBXLASE"/>
</dbReference>
<dbReference type="GO" id="GO:0008295">
    <property type="term" value="P:spermidine biosynthetic process"/>
    <property type="evidence" value="ECO:0007669"/>
    <property type="project" value="UniProtKB-KW"/>
</dbReference>
<dbReference type="Proteomes" id="UP000178723">
    <property type="component" value="Unassembled WGS sequence"/>
</dbReference>
<keyword evidence="8" id="KW-0745">Spermidine biosynthesis</keyword>
<keyword evidence="5" id="KW-0210">Decarboxylase</keyword>
<evidence type="ECO:0000256" key="1">
    <source>
        <dbReference type="ARBA" id="ARBA00001933"/>
    </source>
</evidence>
<dbReference type="SUPFAM" id="SSF50621">
    <property type="entry name" value="Alanine racemase C-terminal domain-like"/>
    <property type="match status" value="1"/>
</dbReference>
<dbReference type="SUPFAM" id="SSF51419">
    <property type="entry name" value="PLP-binding barrel"/>
    <property type="match status" value="1"/>
</dbReference>
<dbReference type="Gene3D" id="2.40.37.10">
    <property type="entry name" value="Lyase, Ornithine Decarboxylase, Chain A, domain 1"/>
    <property type="match status" value="1"/>
</dbReference>
<gene>
    <name evidence="12" type="ORF">A3I40_02075</name>
</gene>
<keyword evidence="7 10" id="KW-0663">Pyridoxal phosphate</keyword>
<name>A0A1F7VA31_9BACT</name>
<dbReference type="GO" id="GO:0006527">
    <property type="term" value="P:L-arginine catabolic process"/>
    <property type="evidence" value="ECO:0007669"/>
    <property type="project" value="InterPro"/>
</dbReference>
<evidence type="ECO:0000256" key="6">
    <source>
        <dbReference type="ARBA" id="ARBA00022842"/>
    </source>
</evidence>
<dbReference type="InterPro" id="IPR002985">
    <property type="entry name" value="Arg_decrbxlase"/>
</dbReference>
<evidence type="ECO:0000313" key="13">
    <source>
        <dbReference type="Proteomes" id="UP000178723"/>
    </source>
</evidence>
<dbReference type="PROSITE" id="PS00878">
    <property type="entry name" value="ODR_DC_2_1"/>
    <property type="match status" value="1"/>
</dbReference>
<comment type="similarity">
    <text evidence="3">Belongs to the Orn/Lys/Arg decarboxylase class-II family. SpeA subfamily.</text>
</comment>
<dbReference type="Pfam" id="PF02784">
    <property type="entry name" value="Orn_Arg_deC_N"/>
    <property type="match status" value="1"/>
</dbReference>
<dbReference type="PRINTS" id="PR01180">
    <property type="entry name" value="ARGDCRBXLASE"/>
</dbReference>
<evidence type="ECO:0000256" key="4">
    <source>
        <dbReference type="ARBA" id="ARBA00012426"/>
    </source>
</evidence>
<dbReference type="AlphaFoldDB" id="A0A1F7VA31"/>
<evidence type="ECO:0000256" key="2">
    <source>
        <dbReference type="ARBA" id="ARBA00001946"/>
    </source>
</evidence>
<dbReference type="PANTHER" id="PTHR43295">
    <property type="entry name" value="ARGININE DECARBOXYLASE"/>
    <property type="match status" value="1"/>
</dbReference>
<dbReference type="EMBL" id="MGEP01000016">
    <property type="protein sequence ID" value="OGL87372.1"/>
    <property type="molecule type" value="Genomic_DNA"/>
</dbReference>
<evidence type="ECO:0000256" key="3">
    <source>
        <dbReference type="ARBA" id="ARBA00008357"/>
    </source>
</evidence>
<reference evidence="12 13" key="1">
    <citation type="journal article" date="2016" name="Nat. Commun.">
        <title>Thousands of microbial genomes shed light on interconnected biogeochemical processes in an aquifer system.</title>
        <authorList>
            <person name="Anantharaman K."/>
            <person name="Brown C.T."/>
            <person name="Hug L.A."/>
            <person name="Sharon I."/>
            <person name="Castelle C.J."/>
            <person name="Probst A.J."/>
            <person name="Thomas B.C."/>
            <person name="Singh A."/>
            <person name="Wilkins M.J."/>
            <person name="Karaoz U."/>
            <person name="Brodie E.L."/>
            <person name="Williams K.H."/>
            <person name="Hubbard S.S."/>
            <person name="Banfield J.F."/>
        </authorList>
    </citation>
    <scope>NUCLEOTIDE SEQUENCE [LARGE SCALE GENOMIC DNA]</scope>
</reference>
<evidence type="ECO:0000256" key="9">
    <source>
        <dbReference type="ARBA" id="ARBA00023239"/>
    </source>
</evidence>
<feature type="modified residue" description="N6-(pyridoxal phosphate)lysine" evidence="10">
    <location>
        <position position="94"/>
    </location>
</feature>
<dbReference type="InterPro" id="IPR022653">
    <property type="entry name" value="De-COase2_pyr-phos_BS"/>
</dbReference>
<accession>A0A1F7VA31</accession>
<dbReference type="InterPro" id="IPR000183">
    <property type="entry name" value="Orn/DAP/Arg_de-COase"/>
</dbReference>
<sequence length="459" mass="52679">MGGTAVKKIQQFWKFGRPEFNTQWFDTNAVGQLIVKEGNYQYNIFDLVKKYGSPLEIVFPHILEQKVENLFDAFHEAMRRYGYRGRFYYHYPMKVNQNKEFIIPLLSEGANLEVTSYNELWLLKKLWGQNHFNARIRVLCNGPKIPKYLDLIVELRNMGVAIIPIVDDIGELEYLRRFRGDIGVRVNLGVKVHSHWDKKFDQFGTTPEEILKVGRIKNLKILHYHLGSQIEHGDDLVRAAKKLMEFYLKLRQLNPTLDTLDLGGGFAVPYTKIKSYSVQGIAQRIVKTVGAMAKKAEVHPPHLIVEWGRYAAAPAQISIFKIIHEKPVGNGSKKCWYVIDGSFMNDLLDTWAIHQKWHVVPVNNMNARKLMPVWLTGSSCDVDDKYTASGTYIRLPRLEDLEEGESQYIAIFDSGAYQDALASHHCLLSSPAKIIAQDGDITIARRRETPEEIGKLFGW</sequence>
<dbReference type="Gene3D" id="3.20.20.10">
    <property type="entry name" value="Alanine racemase"/>
    <property type="match status" value="1"/>
</dbReference>
<dbReference type="EC" id="4.1.1.19" evidence="4"/>
<evidence type="ECO:0000256" key="10">
    <source>
        <dbReference type="PIRSR" id="PIRSR600183-50"/>
    </source>
</evidence>
<comment type="cofactor">
    <cofactor evidence="1 10">
        <name>pyridoxal 5'-phosphate</name>
        <dbReference type="ChEBI" id="CHEBI:597326"/>
    </cofactor>
</comment>
<evidence type="ECO:0000256" key="8">
    <source>
        <dbReference type="ARBA" id="ARBA00023066"/>
    </source>
</evidence>
<protein>
    <recommendedName>
        <fullName evidence="4">arginine decarboxylase</fullName>
        <ecNumber evidence="4">4.1.1.19</ecNumber>
    </recommendedName>
</protein>
<dbReference type="InterPro" id="IPR009006">
    <property type="entry name" value="Ala_racemase/Decarboxylase_C"/>
</dbReference>
<comment type="cofactor">
    <cofactor evidence="2">
        <name>Mg(2+)</name>
        <dbReference type="ChEBI" id="CHEBI:18420"/>
    </cofactor>
</comment>
<evidence type="ECO:0000256" key="7">
    <source>
        <dbReference type="ARBA" id="ARBA00022898"/>
    </source>
</evidence>
<evidence type="ECO:0000313" key="12">
    <source>
        <dbReference type="EMBL" id="OGL87372.1"/>
    </source>
</evidence>
<dbReference type="STRING" id="1802407.A3I40_02075"/>
<feature type="domain" description="Orn/DAP/Arg decarboxylase 2 N-terminal" evidence="11">
    <location>
        <begin position="67"/>
        <end position="313"/>
    </location>
</feature>
<keyword evidence="6" id="KW-0460">Magnesium</keyword>